<dbReference type="GO" id="GO:0006633">
    <property type="term" value="P:fatty acid biosynthetic process"/>
    <property type="evidence" value="ECO:0007669"/>
    <property type="project" value="InterPro"/>
</dbReference>
<evidence type="ECO:0000256" key="2">
    <source>
        <dbReference type="ARBA" id="ARBA00022679"/>
    </source>
</evidence>
<feature type="region of interest" description="Disordered" evidence="4">
    <location>
        <begin position="347"/>
        <end position="374"/>
    </location>
</feature>
<reference evidence="7 8" key="1">
    <citation type="submission" date="2017-04" db="EMBL/GenBank/DDBJ databases">
        <title>Complete Genome Sequence of Streptomyces gilvosporeus F607, a Capable Producer of Natamycin.</title>
        <authorList>
            <person name="Zong G."/>
            <person name="Zhong C."/>
            <person name="Fu J."/>
            <person name="Qin R."/>
            <person name="Cao G."/>
        </authorList>
    </citation>
    <scope>NUCLEOTIDE SEQUENCE [LARGE SCALE GENOMIC DNA]</scope>
    <source>
        <strain evidence="7 8">F607</strain>
    </source>
</reference>
<dbReference type="CDD" id="cd00830">
    <property type="entry name" value="KAS_III"/>
    <property type="match status" value="1"/>
</dbReference>
<dbReference type="AlphaFoldDB" id="A0A1V0TLU4"/>
<protein>
    <submittedName>
        <fullName evidence="7">3-oxoacyl-ACP synthase</fullName>
    </submittedName>
</protein>
<dbReference type="PANTHER" id="PTHR34069:SF2">
    <property type="entry name" value="BETA-KETOACYL-[ACYL-CARRIER-PROTEIN] SYNTHASE III"/>
    <property type="match status" value="1"/>
</dbReference>
<dbReference type="Proteomes" id="UP000192726">
    <property type="component" value="Chromosome"/>
</dbReference>
<keyword evidence="8" id="KW-1185">Reference proteome</keyword>
<dbReference type="STRING" id="553510.B1H19_06630"/>
<dbReference type="RefSeq" id="WP_083103686.1">
    <property type="nucleotide sequence ID" value="NZ_CP020569.1"/>
</dbReference>
<organism evidence="7 8">
    <name type="scientific">Streptomyces gilvosporeus</name>
    <dbReference type="NCBI Taxonomy" id="553510"/>
    <lineage>
        <taxon>Bacteria</taxon>
        <taxon>Bacillati</taxon>
        <taxon>Actinomycetota</taxon>
        <taxon>Actinomycetes</taxon>
        <taxon>Kitasatosporales</taxon>
        <taxon>Streptomycetaceae</taxon>
        <taxon>Streptomyces</taxon>
    </lineage>
</organism>
<dbReference type="InterPro" id="IPR013751">
    <property type="entry name" value="ACP_syn_III_N"/>
</dbReference>
<evidence type="ECO:0000313" key="8">
    <source>
        <dbReference type="Proteomes" id="UP000192726"/>
    </source>
</evidence>
<dbReference type="SUPFAM" id="SSF53901">
    <property type="entry name" value="Thiolase-like"/>
    <property type="match status" value="1"/>
</dbReference>
<sequence>MSHHPPNMPRIGVLGMGTYLPGGIRTNHDVATAVGVTPEWITERTGVHTRHVAAPEEAASDLAAAAVRAAVAAAGIDIDQIDVLIAATSTPDELGPSTACRIQALTGARHAVALDVSAACAGWLFAARVAHDWLRGEPGARYAAVVGVEAYSKFLDPTDRGTAVLFADGAAAAVLGTVADDAGFADFRLGSDGTGAHHVLIPAGGSRAPASPATLGGHRHRIHMDGRAVRDFIAEIFPRLVDETLVRNRLRLTDLDAVITHQPNPVLLRSLGDRIGIARERLVIVGDEVGNIGAASAPYALATAAARGLLPRGGRILLAVFGAGVTWGSALLTWTGAPAIRIAPTRSAPAHGAPARAPHTVPATTNTPVMQRSS</sequence>
<dbReference type="Gene3D" id="3.40.47.10">
    <property type="match status" value="1"/>
</dbReference>
<feature type="domain" description="Beta-ketoacyl-[acyl-carrier-protein] synthase III N-terminal" evidence="6">
    <location>
        <begin position="114"/>
        <end position="193"/>
    </location>
</feature>
<dbReference type="Pfam" id="PF08545">
    <property type="entry name" value="ACP_syn_III"/>
    <property type="match status" value="1"/>
</dbReference>
<gene>
    <name evidence="7" type="ORF">B1H19_06630</name>
</gene>
<dbReference type="NCBIfam" id="NF006829">
    <property type="entry name" value="PRK09352.1"/>
    <property type="match status" value="1"/>
</dbReference>
<feature type="compositionally biased region" description="Polar residues" evidence="4">
    <location>
        <begin position="362"/>
        <end position="374"/>
    </location>
</feature>
<accession>A0A1V0TLU4</accession>
<keyword evidence="2" id="KW-0808">Transferase</keyword>
<name>A0A1V0TLU4_9ACTN</name>
<dbReference type="PANTHER" id="PTHR34069">
    <property type="entry name" value="3-OXOACYL-[ACYL-CARRIER-PROTEIN] SYNTHASE 3"/>
    <property type="match status" value="1"/>
</dbReference>
<evidence type="ECO:0000313" key="7">
    <source>
        <dbReference type="EMBL" id="ARF53899.1"/>
    </source>
</evidence>
<dbReference type="GO" id="GO:0004315">
    <property type="term" value="F:3-oxoacyl-[acyl-carrier-protein] synthase activity"/>
    <property type="evidence" value="ECO:0007669"/>
    <property type="project" value="InterPro"/>
</dbReference>
<feature type="compositionally biased region" description="Low complexity" evidence="4">
    <location>
        <begin position="348"/>
        <end position="359"/>
    </location>
</feature>
<dbReference type="EMBL" id="CP020569">
    <property type="protein sequence ID" value="ARF53899.1"/>
    <property type="molecule type" value="Genomic_DNA"/>
</dbReference>
<keyword evidence="1" id="KW-0963">Cytoplasm</keyword>
<feature type="domain" description="Beta-ketoacyl-[acyl-carrier-protein] synthase III C-terminal" evidence="5">
    <location>
        <begin position="247"/>
        <end position="334"/>
    </location>
</feature>
<evidence type="ECO:0000256" key="4">
    <source>
        <dbReference type="SAM" id="MobiDB-lite"/>
    </source>
</evidence>
<keyword evidence="3" id="KW-0012">Acyltransferase</keyword>
<dbReference type="Pfam" id="PF08541">
    <property type="entry name" value="ACP_syn_III_C"/>
    <property type="match status" value="1"/>
</dbReference>
<evidence type="ECO:0000256" key="1">
    <source>
        <dbReference type="ARBA" id="ARBA00022490"/>
    </source>
</evidence>
<evidence type="ECO:0000259" key="6">
    <source>
        <dbReference type="Pfam" id="PF08545"/>
    </source>
</evidence>
<dbReference type="InterPro" id="IPR013747">
    <property type="entry name" value="ACP_syn_III_C"/>
</dbReference>
<dbReference type="GO" id="GO:0044550">
    <property type="term" value="P:secondary metabolite biosynthetic process"/>
    <property type="evidence" value="ECO:0007669"/>
    <property type="project" value="TreeGrafter"/>
</dbReference>
<dbReference type="KEGG" id="sgv:B1H19_06630"/>
<evidence type="ECO:0000256" key="3">
    <source>
        <dbReference type="ARBA" id="ARBA00023315"/>
    </source>
</evidence>
<evidence type="ECO:0000259" key="5">
    <source>
        <dbReference type="Pfam" id="PF08541"/>
    </source>
</evidence>
<dbReference type="InterPro" id="IPR016039">
    <property type="entry name" value="Thiolase-like"/>
</dbReference>
<proteinExistence type="predicted"/>